<reference evidence="10 11" key="1">
    <citation type="submission" date="2022-03" db="EMBL/GenBank/DDBJ databases">
        <authorList>
            <person name="Macdonald S."/>
            <person name="Ahmed S."/>
            <person name="Newling K."/>
        </authorList>
    </citation>
    <scope>NUCLEOTIDE SEQUENCE [LARGE SCALE GENOMIC DNA]</scope>
</reference>
<dbReference type="GO" id="GO:0016020">
    <property type="term" value="C:membrane"/>
    <property type="evidence" value="ECO:0007669"/>
    <property type="project" value="UniProtKB-SubCell"/>
</dbReference>
<comment type="similarity">
    <text evidence="2">Belongs to the RLP family.</text>
</comment>
<name>A0ABC8LNS1_ERUVS</name>
<evidence type="ECO:0000256" key="3">
    <source>
        <dbReference type="ARBA" id="ARBA00022614"/>
    </source>
</evidence>
<keyword evidence="6" id="KW-0677">Repeat</keyword>
<dbReference type="InterPro" id="IPR032675">
    <property type="entry name" value="LRR_dom_sf"/>
</dbReference>
<keyword evidence="7" id="KW-1133">Transmembrane helix</keyword>
<dbReference type="PANTHER" id="PTHR48054:SF82">
    <property type="entry name" value="LRR RECEPTOR-LIKE SERINE_THREONINE-PROTEIN KINASE FLS2"/>
    <property type="match status" value="1"/>
</dbReference>
<evidence type="ECO:0000256" key="1">
    <source>
        <dbReference type="ARBA" id="ARBA00004479"/>
    </source>
</evidence>
<comment type="caution">
    <text evidence="10">The sequence shown here is derived from an EMBL/GenBank/DDBJ whole genome shotgun (WGS) entry which is preliminary data.</text>
</comment>
<evidence type="ECO:0000256" key="2">
    <source>
        <dbReference type="ARBA" id="ARBA00009592"/>
    </source>
</evidence>
<dbReference type="Gene3D" id="3.80.10.10">
    <property type="entry name" value="Ribonuclease Inhibitor"/>
    <property type="match status" value="1"/>
</dbReference>
<accession>A0ABC8LNS1</accession>
<dbReference type="Proteomes" id="UP001642260">
    <property type="component" value="Unassembled WGS sequence"/>
</dbReference>
<evidence type="ECO:0000313" key="11">
    <source>
        <dbReference type="Proteomes" id="UP001642260"/>
    </source>
</evidence>
<dbReference type="EMBL" id="CAKOAT010652931">
    <property type="protein sequence ID" value="CAH8385146.1"/>
    <property type="molecule type" value="Genomic_DNA"/>
</dbReference>
<evidence type="ECO:0000256" key="8">
    <source>
        <dbReference type="ARBA" id="ARBA00023136"/>
    </source>
</evidence>
<keyword evidence="4" id="KW-0812">Transmembrane</keyword>
<dbReference type="AlphaFoldDB" id="A0ABC8LNS1"/>
<dbReference type="FunFam" id="3.80.10.10:FF:000041">
    <property type="entry name" value="LRR receptor-like serine/threonine-protein kinase ERECTA"/>
    <property type="match status" value="1"/>
</dbReference>
<keyword evidence="3" id="KW-0433">Leucine-rich repeat</keyword>
<evidence type="ECO:0000256" key="7">
    <source>
        <dbReference type="ARBA" id="ARBA00022989"/>
    </source>
</evidence>
<dbReference type="PANTHER" id="PTHR48054">
    <property type="entry name" value="RECEPTOR KINASE-LIKE PROTEIN XA21"/>
    <property type="match status" value="1"/>
</dbReference>
<sequence length="128" mass="14866">MLMIEVGNNHLVGTIRELIRFDVSFPSLRNLYLNNNYLSGDIPAQLSNLTSLEIVYLSYNKLIRNIPFAIAHTPKLTFLYLDHNQFTGRIPDVFYKHPFLKEMYIEGNMFKQGANPIGTHIVLKTQFY</sequence>
<keyword evidence="11" id="KW-1185">Reference proteome</keyword>
<dbReference type="InterPro" id="IPR052592">
    <property type="entry name" value="LRR-RLK"/>
</dbReference>
<keyword evidence="5" id="KW-0732">Signal</keyword>
<dbReference type="InterPro" id="IPR001611">
    <property type="entry name" value="Leu-rich_rpt"/>
</dbReference>
<proteinExistence type="inferred from homology"/>
<evidence type="ECO:0000313" key="10">
    <source>
        <dbReference type="EMBL" id="CAH8385146.1"/>
    </source>
</evidence>
<gene>
    <name evidence="10" type="ORF">ERUC_LOCUS37629</name>
</gene>
<protein>
    <submittedName>
        <fullName evidence="10">Uncharacterized protein</fullName>
    </submittedName>
</protein>
<dbReference type="Pfam" id="PF13855">
    <property type="entry name" value="LRR_8"/>
    <property type="match status" value="1"/>
</dbReference>
<evidence type="ECO:0000256" key="9">
    <source>
        <dbReference type="ARBA" id="ARBA00023180"/>
    </source>
</evidence>
<organism evidence="10 11">
    <name type="scientific">Eruca vesicaria subsp. sativa</name>
    <name type="common">Garden rocket</name>
    <name type="synonym">Eruca sativa</name>
    <dbReference type="NCBI Taxonomy" id="29727"/>
    <lineage>
        <taxon>Eukaryota</taxon>
        <taxon>Viridiplantae</taxon>
        <taxon>Streptophyta</taxon>
        <taxon>Embryophyta</taxon>
        <taxon>Tracheophyta</taxon>
        <taxon>Spermatophyta</taxon>
        <taxon>Magnoliopsida</taxon>
        <taxon>eudicotyledons</taxon>
        <taxon>Gunneridae</taxon>
        <taxon>Pentapetalae</taxon>
        <taxon>rosids</taxon>
        <taxon>malvids</taxon>
        <taxon>Brassicales</taxon>
        <taxon>Brassicaceae</taxon>
        <taxon>Brassiceae</taxon>
        <taxon>Eruca</taxon>
    </lineage>
</organism>
<evidence type="ECO:0000256" key="5">
    <source>
        <dbReference type="ARBA" id="ARBA00022729"/>
    </source>
</evidence>
<evidence type="ECO:0000256" key="4">
    <source>
        <dbReference type="ARBA" id="ARBA00022692"/>
    </source>
</evidence>
<keyword evidence="9" id="KW-0325">Glycoprotein</keyword>
<keyword evidence="8" id="KW-0472">Membrane</keyword>
<evidence type="ECO:0000256" key="6">
    <source>
        <dbReference type="ARBA" id="ARBA00022737"/>
    </source>
</evidence>
<dbReference type="SUPFAM" id="SSF52058">
    <property type="entry name" value="L domain-like"/>
    <property type="match status" value="1"/>
</dbReference>
<comment type="subcellular location">
    <subcellularLocation>
        <location evidence="1">Membrane</location>
        <topology evidence="1">Single-pass type I membrane protein</topology>
    </subcellularLocation>
</comment>